<sequence>MVFQNIGCNVMQVMISEIKCTVDLEHKALLPIPNADNTKQSNNSIVTITPNSICLRL</sequence>
<organism evidence="1 2">
    <name type="scientific">Aspergillus transmontanensis</name>
    <dbReference type="NCBI Taxonomy" id="1034304"/>
    <lineage>
        <taxon>Eukaryota</taxon>
        <taxon>Fungi</taxon>
        <taxon>Dikarya</taxon>
        <taxon>Ascomycota</taxon>
        <taxon>Pezizomycotina</taxon>
        <taxon>Eurotiomycetes</taxon>
        <taxon>Eurotiomycetidae</taxon>
        <taxon>Eurotiales</taxon>
        <taxon>Aspergillaceae</taxon>
        <taxon>Aspergillus</taxon>
        <taxon>Aspergillus subgen. Circumdati</taxon>
    </lineage>
</organism>
<dbReference type="EMBL" id="ML738323">
    <property type="protein sequence ID" value="KAE8313792.1"/>
    <property type="molecule type" value="Genomic_DNA"/>
</dbReference>
<protein>
    <submittedName>
        <fullName evidence="1">Uncharacterized protein</fullName>
    </submittedName>
</protein>
<evidence type="ECO:0000313" key="2">
    <source>
        <dbReference type="Proteomes" id="UP000325433"/>
    </source>
</evidence>
<name>A0A5N6VZM2_9EURO</name>
<dbReference type="AlphaFoldDB" id="A0A5N6VZM2"/>
<reference evidence="2" key="1">
    <citation type="submission" date="2019-04" db="EMBL/GenBank/DDBJ databases">
        <title>Friends and foes A comparative genomics studyof 23 Aspergillus species from section Flavi.</title>
        <authorList>
            <consortium name="DOE Joint Genome Institute"/>
            <person name="Kjaerbolling I."/>
            <person name="Vesth T."/>
            <person name="Frisvad J.C."/>
            <person name="Nybo J.L."/>
            <person name="Theobald S."/>
            <person name="Kildgaard S."/>
            <person name="Isbrandt T."/>
            <person name="Kuo A."/>
            <person name="Sato A."/>
            <person name="Lyhne E.K."/>
            <person name="Kogle M.E."/>
            <person name="Wiebenga A."/>
            <person name="Kun R.S."/>
            <person name="Lubbers R.J."/>
            <person name="Makela M.R."/>
            <person name="Barry K."/>
            <person name="Chovatia M."/>
            <person name="Clum A."/>
            <person name="Daum C."/>
            <person name="Haridas S."/>
            <person name="He G."/>
            <person name="LaButti K."/>
            <person name="Lipzen A."/>
            <person name="Mondo S."/>
            <person name="Riley R."/>
            <person name="Salamov A."/>
            <person name="Simmons B.A."/>
            <person name="Magnuson J.K."/>
            <person name="Henrissat B."/>
            <person name="Mortensen U.H."/>
            <person name="Larsen T.O."/>
            <person name="Devries R.P."/>
            <person name="Grigoriev I.V."/>
            <person name="Machida M."/>
            <person name="Baker S.E."/>
            <person name="Andersen M.R."/>
        </authorList>
    </citation>
    <scope>NUCLEOTIDE SEQUENCE [LARGE SCALE GENOMIC DNA]</scope>
    <source>
        <strain evidence="2">CBS 130015</strain>
    </source>
</reference>
<proteinExistence type="predicted"/>
<dbReference type="Proteomes" id="UP000325433">
    <property type="component" value="Unassembled WGS sequence"/>
</dbReference>
<gene>
    <name evidence="1" type="ORF">BDV41DRAFT_536136</name>
</gene>
<evidence type="ECO:0000313" key="1">
    <source>
        <dbReference type="EMBL" id="KAE8313792.1"/>
    </source>
</evidence>
<accession>A0A5N6VZM2</accession>
<keyword evidence="2" id="KW-1185">Reference proteome</keyword>